<evidence type="ECO:0000256" key="12">
    <source>
        <dbReference type="ARBA" id="ARBA00025324"/>
    </source>
</evidence>
<evidence type="ECO:0000256" key="10">
    <source>
        <dbReference type="ARBA" id="ARBA00023603"/>
    </source>
</evidence>
<sequence length="190" mass="19433">MTRSDQGAAVVLGAAVSASAAVGLVIAAWSVVGPDHLLFPALVSCLWFGAAAFVGPGLATVLPQRWSIVSCAEVRWHRRLGVGRFDRVLEVVGWNRVVRAMRGGPDRPGRSGLPALQRHVQAAMAGHGAGAAVHVVVALACLLVGATVSSGLTAAAGAVLHGWPVLLQRSTLARIQRISPARPAGVGASP</sequence>
<keyword evidence="2" id="KW-1003">Cell membrane</keyword>
<evidence type="ECO:0000256" key="1">
    <source>
        <dbReference type="ARBA" id="ARBA00004162"/>
    </source>
</evidence>
<feature type="transmembrane region" description="Helical" evidence="13">
    <location>
        <begin position="37"/>
        <end position="59"/>
    </location>
</feature>
<dbReference type="EMBL" id="CP101989">
    <property type="protein sequence ID" value="UUI65422.1"/>
    <property type="molecule type" value="Genomic_DNA"/>
</dbReference>
<evidence type="ECO:0000313" key="15">
    <source>
        <dbReference type="Proteomes" id="UP001317322"/>
    </source>
</evidence>
<evidence type="ECO:0000256" key="2">
    <source>
        <dbReference type="ARBA" id="ARBA00022475"/>
    </source>
</evidence>
<dbReference type="InterPro" id="IPR044021">
    <property type="entry name" value="CrtO"/>
</dbReference>
<evidence type="ECO:0000256" key="5">
    <source>
        <dbReference type="ARBA" id="ARBA00022729"/>
    </source>
</evidence>
<keyword evidence="6 13" id="KW-1133">Transmembrane helix</keyword>
<protein>
    <recommendedName>
        <fullName evidence="11">Glycosyl-4,4'-diaponeurosporenoate acyltransferase</fullName>
    </recommendedName>
</protein>
<keyword evidence="8" id="KW-0012">Acyltransferase</keyword>
<comment type="subcellular location">
    <subcellularLocation>
        <location evidence="1">Cell membrane</location>
        <topology evidence="1">Single-pass membrane protein</topology>
    </subcellularLocation>
</comment>
<comment type="function">
    <text evidence="12">Catalyzes the acylation of glycosyl-4,4'-diaponeurosporenoate, i.e. the esterification of glucose at the C6'' position with the carboxyl group of the C(15) fatty acid 12-methyltetradecanoic acid, to yield staphyloxanthin. This is the last step in the biosynthesis of this orange pigment, present in most staphylococci strains.</text>
</comment>
<keyword evidence="4 13" id="KW-0812">Transmembrane</keyword>
<evidence type="ECO:0000256" key="7">
    <source>
        <dbReference type="ARBA" id="ARBA00023136"/>
    </source>
</evidence>
<comment type="similarity">
    <text evidence="10">Belongs to the acyltransferase CrtO family.</text>
</comment>
<evidence type="ECO:0000256" key="4">
    <source>
        <dbReference type="ARBA" id="ARBA00022692"/>
    </source>
</evidence>
<gene>
    <name evidence="14" type="ORF">NP075_01390</name>
</gene>
<dbReference type="RefSeq" id="WP_227564705.1">
    <property type="nucleotide sequence ID" value="NZ_CP101989.1"/>
</dbReference>
<evidence type="ECO:0000256" key="8">
    <source>
        <dbReference type="ARBA" id="ARBA00023315"/>
    </source>
</evidence>
<evidence type="ECO:0000256" key="9">
    <source>
        <dbReference type="ARBA" id="ARBA00023588"/>
    </source>
</evidence>
<reference evidence="14 15" key="1">
    <citation type="submission" date="2022-07" db="EMBL/GenBank/DDBJ databases">
        <title>Novel species in genus cellulomonas.</title>
        <authorList>
            <person name="Ye L."/>
        </authorList>
    </citation>
    <scope>NUCLEOTIDE SEQUENCE [LARGE SCALE GENOMIC DNA]</scope>
    <source>
        <strain evidence="15">zg-Y908</strain>
    </source>
</reference>
<name>A0ABY5K8G7_9CELL</name>
<organism evidence="14 15">
    <name type="scientific">Cellulomonas wangsupingiae</name>
    <dbReference type="NCBI Taxonomy" id="2968085"/>
    <lineage>
        <taxon>Bacteria</taxon>
        <taxon>Bacillati</taxon>
        <taxon>Actinomycetota</taxon>
        <taxon>Actinomycetes</taxon>
        <taxon>Micrococcales</taxon>
        <taxon>Cellulomonadaceae</taxon>
        <taxon>Cellulomonas</taxon>
    </lineage>
</organism>
<evidence type="ECO:0000313" key="14">
    <source>
        <dbReference type="EMBL" id="UUI65422.1"/>
    </source>
</evidence>
<evidence type="ECO:0000256" key="13">
    <source>
        <dbReference type="SAM" id="Phobius"/>
    </source>
</evidence>
<keyword evidence="3" id="KW-0808">Transferase</keyword>
<proteinExistence type="inferred from homology"/>
<evidence type="ECO:0000256" key="6">
    <source>
        <dbReference type="ARBA" id="ARBA00022989"/>
    </source>
</evidence>
<dbReference type="Pfam" id="PF18927">
    <property type="entry name" value="CrtO"/>
    <property type="match status" value="1"/>
</dbReference>
<evidence type="ECO:0000256" key="3">
    <source>
        <dbReference type="ARBA" id="ARBA00022679"/>
    </source>
</evidence>
<evidence type="ECO:0000256" key="11">
    <source>
        <dbReference type="ARBA" id="ARBA00023667"/>
    </source>
</evidence>
<comment type="pathway">
    <text evidence="9">Carotenoid biosynthesis; staphyloxanthin biosynthesis; staphyloxanthin from farnesyl diphosphate: step 5/5.</text>
</comment>
<accession>A0ABY5K8G7</accession>
<keyword evidence="5" id="KW-0732">Signal</keyword>
<keyword evidence="15" id="KW-1185">Reference proteome</keyword>
<dbReference type="Proteomes" id="UP001317322">
    <property type="component" value="Chromosome"/>
</dbReference>
<keyword evidence="7 13" id="KW-0472">Membrane</keyword>
<feature type="transmembrane region" description="Helical" evidence="13">
    <location>
        <begin position="7"/>
        <end position="31"/>
    </location>
</feature>